<proteinExistence type="predicted"/>
<dbReference type="AlphaFoldDB" id="A0AAD6WUD5"/>
<evidence type="ECO:0000256" key="3">
    <source>
        <dbReference type="SAM" id="SignalP"/>
    </source>
</evidence>
<dbReference type="GO" id="GO:0008061">
    <property type="term" value="F:chitin binding"/>
    <property type="evidence" value="ECO:0007669"/>
    <property type="project" value="UniProtKB-KW"/>
</dbReference>
<dbReference type="Gene3D" id="3.10.350.10">
    <property type="entry name" value="LysM domain"/>
    <property type="match status" value="2"/>
</dbReference>
<accession>A0AAD6WUD5</accession>
<evidence type="ECO:0000313" key="5">
    <source>
        <dbReference type="EMBL" id="KAJ7025702.1"/>
    </source>
</evidence>
<dbReference type="EMBL" id="JARJCM010000150">
    <property type="protein sequence ID" value="KAJ7025702.1"/>
    <property type="molecule type" value="Genomic_DNA"/>
</dbReference>
<feature type="domain" description="LysM" evidence="4">
    <location>
        <begin position="136"/>
        <end position="182"/>
    </location>
</feature>
<evidence type="ECO:0000256" key="1">
    <source>
        <dbReference type="ARBA" id="ARBA00022669"/>
    </source>
</evidence>
<dbReference type="InterPro" id="IPR052210">
    <property type="entry name" value="LysM1-like"/>
</dbReference>
<dbReference type="PANTHER" id="PTHR34997:SF1">
    <property type="entry name" value="PEPTIDOGLYCAN-BINDING LYSIN DOMAIN"/>
    <property type="match status" value="1"/>
</dbReference>
<keyword evidence="3" id="KW-0732">Signal</keyword>
<dbReference type="PROSITE" id="PS51782">
    <property type="entry name" value="LYSM"/>
    <property type="match status" value="2"/>
</dbReference>
<feature type="chain" id="PRO_5041939796" description="LysM domain-containing protein" evidence="3">
    <location>
        <begin position="24"/>
        <end position="188"/>
    </location>
</feature>
<keyword evidence="1" id="KW-0147">Chitin-binding</keyword>
<dbReference type="Proteomes" id="UP001218188">
    <property type="component" value="Unassembled WGS sequence"/>
</dbReference>
<gene>
    <name evidence="5" type="ORF">C8F04DRAFT_967454</name>
</gene>
<evidence type="ECO:0000259" key="4">
    <source>
        <dbReference type="PROSITE" id="PS51782"/>
    </source>
</evidence>
<reference evidence="5" key="1">
    <citation type="submission" date="2023-03" db="EMBL/GenBank/DDBJ databases">
        <title>Massive genome expansion in bonnet fungi (Mycena s.s.) driven by repeated elements and novel gene families across ecological guilds.</title>
        <authorList>
            <consortium name="Lawrence Berkeley National Laboratory"/>
            <person name="Harder C.B."/>
            <person name="Miyauchi S."/>
            <person name="Viragh M."/>
            <person name="Kuo A."/>
            <person name="Thoen E."/>
            <person name="Andreopoulos B."/>
            <person name="Lu D."/>
            <person name="Skrede I."/>
            <person name="Drula E."/>
            <person name="Henrissat B."/>
            <person name="Morin E."/>
            <person name="Kohler A."/>
            <person name="Barry K."/>
            <person name="LaButti K."/>
            <person name="Morin E."/>
            <person name="Salamov A."/>
            <person name="Lipzen A."/>
            <person name="Mereny Z."/>
            <person name="Hegedus B."/>
            <person name="Baldrian P."/>
            <person name="Stursova M."/>
            <person name="Weitz H."/>
            <person name="Taylor A."/>
            <person name="Grigoriev I.V."/>
            <person name="Nagy L.G."/>
            <person name="Martin F."/>
            <person name="Kauserud H."/>
        </authorList>
    </citation>
    <scope>NUCLEOTIDE SEQUENCE</scope>
    <source>
        <strain evidence="5">CBHHK200</strain>
    </source>
</reference>
<dbReference type="InterPro" id="IPR036779">
    <property type="entry name" value="LysM_dom_sf"/>
</dbReference>
<dbReference type="CDD" id="cd00118">
    <property type="entry name" value="LysM"/>
    <property type="match status" value="2"/>
</dbReference>
<dbReference type="PANTHER" id="PTHR34997">
    <property type="entry name" value="AM15"/>
    <property type="match status" value="1"/>
</dbReference>
<dbReference type="Pfam" id="PF01476">
    <property type="entry name" value="LysM"/>
    <property type="match status" value="2"/>
</dbReference>
<evidence type="ECO:0000256" key="2">
    <source>
        <dbReference type="ARBA" id="ARBA00023026"/>
    </source>
</evidence>
<organism evidence="5 6">
    <name type="scientific">Mycena alexandri</name>
    <dbReference type="NCBI Taxonomy" id="1745969"/>
    <lineage>
        <taxon>Eukaryota</taxon>
        <taxon>Fungi</taxon>
        <taxon>Dikarya</taxon>
        <taxon>Basidiomycota</taxon>
        <taxon>Agaricomycotina</taxon>
        <taxon>Agaricomycetes</taxon>
        <taxon>Agaricomycetidae</taxon>
        <taxon>Agaricales</taxon>
        <taxon>Marasmiineae</taxon>
        <taxon>Mycenaceae</taxon>
        <taxon>Mycena</taxon>
    </lineage>
</organism>
<protein>
    <recommendedName>
        <fullName evidence="4">LysM domain-containing protein</fullName>
    </recommendedName>
</protein>
<sequence>MAPFSFLTSVLCALAASFIGVHSTPIAHQYEVRQATSSSALPPSVSGVPPPTNVASGTLTGSCTEYYIALSGDTCATIENTFGLSLTQIIALNPEINSQCTNFFAEEAYCVSSAAITGPPANLVVGSLTPAEGCVEYYTIESGDTCNLVAGEWGLSFAQFVTLNPEINAQCTNLFLGLAYCVAGTPAS</sequence>
<name>A0AAD6WUD5_9AGAR</name>
<keyword evidence="2" id="KW-0843">Virulence</keyword>
<feature type="domain" description="LysM" evidence="4">
    <location>
        <begin position="65"/>
        <end position="111"/>
    </location>
</feature>
<evidence type="ECO:0000313" key="6">
    <source>
        <dbReference type="Proteomes" id="UP001218188"/>
    </source>
</evidence>
<keyword evidence="6" id="KW-1185">Reference proteome</keyword>
<comment type="caution">
    <text evidence="5">The sequence shown here is derived from an EMBL/GenBank/DDBJ whole genome shotgun (WGS) entry which is preliminary data.</text>
</comment>
<feature type="signal peptide" evidence="3">
    <location>
        <begin position="1"/>
        <end position="23"/>
    </location>
</feature>
<dbReference type="InterPro" id="IPR018392">
    <property type="entry name" value="LysM"/>
</dbReference>
<dbReference type="SUPFAM" id="SSF54106">
    <property type="entry name" value="LysM domain"/>
    <property type="match status" value="2"/>
</dbReference>
<dbReference type="SMART" id="SM00257">
    <property type="entry name" value="LysM"/>
    <property type="match status" value="2"/>
</dbReference>